<dbReference type="EMBL" id="CATOUU010000302">
    <property type="protein sequence ID" value="CAI9924010.1"/>
    <property type="molecule type" value="Genomic_DNA"/>
</dbReference>
<accession>A0AA86TPZ8</accession>
<feature type="signal peptide" evidence="1">
    <location>
        <begin position="1"/>
        <end position="21"/>
    </location>
</feature>
<organism evidence="2">
    <name type="scientific">Hexamita inflata</name>
    <dbReference type="NCBI Taxonomy" id="28002"/>
    <lineage>
        <taxon>Eukaryota</taxon>
        <taxon>Metamonada</taxon>
        <taxon>Diplomonadida</taxon>
        <taxon>Hexamitidae</taxon>
        <taxon>Hexamitinae</taxon>
        <taxon>Hexamita</taxon>
    </lineage>
</organism>
<evidence type="ECO:0000313" key="2">
    <source>
        <dbReference type="EMBL" id="CAI9924010.1"/>
    </source>
</evidence>
<feature type="chain" id="PRO_5041741280" evidence="1">
    <location>
        <begin position="22"/>
        <end position="104"/>
    </location>
</feature>
<dbReference type="EMBL" id="CAXDID020000093">
    <property type="protein sequence ID" value="CAL6023215.1"/>
    <property type="molecule type" value="Genomic_DNA"/>
</dbReference>
<evidence type="ECO:0000313" key="4">
    <source>
        <dbReference type="Proteomes" id="UP001642409"/>
    </source>
</evidence>
<dbReference type="Proteomes" id="UP001642409">
    <property type="component" value="Unassembled WGS sequence"/>
</dbReference>
<keyword evidence="1" id="KW-0732">Signal</keyword>
<name>A0AA86TPZ8_9EUKA</name>
<reference evidence="2" key="1">
    <citation type="submission" date="2023-06" db="EMBL/GenBank/DDBJ databases">
        <authorList>
            <person name="Kurt Z."/>
        </authorList>
    </citation>
    <scope>NUCLEOTIDE SEQUENCE</scope>
</reference>
<proteinExistence type="predicted"/>
<evidence type="ECO:0000313" key="3">
    <source>
        <dbReference type="EMBL" id="CAL6023215.1"/>
    </source>
</evidence>
<keyword evidence="4" id="KW-1185">Reference proteome</keyword>
<comment type="caution">
    <text evidence="2">The sequence shown here is derived from an EMBL/GenBank/DDBJ whole genome shotgun (WGS) entry which is preliminary data.</text>
</comment>
<protein>
    <submittedName>
        <fullName evidence="3">Hypothetical_protein</fullName>
    </submittedName>
</protein>
<gene>
    <name evidence="2" type="ORF">HINF_LOCUS11655</name>
    <name evidence="3" type="ORF">HINF_LOCUS29023</name>
</gene>
<evidence type="ECO:0000256" key="1">
    <source>
        <dbReference type="SAM" id="SignalP"/>
    </source>
</evidence>
<dbReference type="AlphaFoldDB" id="A0AA86TPZ8"/>
<reference evidence="3 4" key="2">
    <citation type="submission" date="2024-07" db="EMBL/GenBank/DDBJ databases">
        <authorList>
            <person name="Akdeniz Z."/>
        </authorList>
    </citation>
    <scope>NUCLEOTIDE SEQUENCE [LARGE SCALE GENOMIC DNA]</scope>
</reference>
<sequence>MWYNFLILIVYTYLILNQSVAHTLTSLSCWTKFLNLNVYIAGYFPAQNQKSQYLKTSCKTYIFQFCWKMLSLKCVQYILQQESQQISQILQLPIKLTHINIVLK</sequence>